<feature type="compositionally biased region" description="Polar residues" evidence="1">
    <location>
        <begin position="157"/>
        <end position="172"/>
    </location>
</feature>
<accession>H1V7C6</accession>
<feature type="compositionally biased region" description="Polar residues" evidence="1">
    <location>
        <begin position="15"/>
        <end position="29"/>
    </location>
</feature>
<protein>
    <submittedName>
        <fullName evidence="2">Uncharacterized protein</fullName>
    </submittedName>
</protein>
<name>H1V7C6_COLHI</name>
<feature type="compositionally biased region" description="Polar residues" evidence="1">
    <location>
        <begin position="197"/>
        <end position="212"/>
    </location>
</feature>
<evidence type="ECO:0000313" key="3">
    <source>
        <dbReference type="Proteomes" id="UP000007174"/>
    </source>
</evidence>
<feature type="region of interest" description="Disordered" evidence="1">
    <location>
        <begin position="85"/>
        <end position="230"/>
    </location>
</feature>
<gene>
    <name evidence="2" type="ORF">CH063_01439</name>
</gene>
<dbReference type="Proteomes" id="UP000007174">
    <property type="component" value="Unassembled WGS sequence"/>
</dbReference>
<reference evidence="3" key="1">
    <citation type="journal article" date="2012" name="Nat. Genet.">
        <title>Lifestyle transitions in plant pathogenic Colletotrichum fungi deciphered by genome and transcriptome analyses.</title>
        <authorList>
            <person name="O'Connell R.J."/>
            <person name="Thon M.R."/>
            <person name="Hacquard S."/>
            <person name="Amyotte S.G."/>
            <person name="Kleemann J."/>
            <person name="Torres M.F."/>
            <person name="Damm U."/>
            <person name="Buiate E.A."/>
            <person name="Epstein L."/>
            <person name="Alkan N."/>
            <person name="Altmueller J."/>
            <person name="Alvarado-Balderrama L."/>
            <person name="Bauser C.A."/>
            <person name="Becker C."/>
            <person name="Birren B.W."/>
            <person name="Chen Z."/>
            <person name="Choi J."/>
            <person name="Crouch J.A."/>
            <person name="Duvick J.P."/>
            <person name="Farman M.A."/>
            <person name="Gan P."/>
            <person name="Heiman D."/>
            <person name="Henrissat B."/>
            <person name="Howard R.J."/>
            <person name="Kabbage M."/>
            <person name="Koch C."/>
            <person name="Kracher B."/>
            <person name="Kubo Y."/>
            <person name="Law A.D."/>
            <person name="Lebrun M.-H."/>
            <person name="Lee Y.-H."/>
            <person name="Miyara I."/>
            <person name="Moore N."/>
            <person name="Neumann U."/>
            <person name="Nordstroem K."/>
            <person name="Panaccione D.G."/>
            <person name="Panstruga R."/>
            <person name="Place M."/>
            <person name="Proctor R.H."/>
            <person name="Prusky D."/>
            <person name="Rech G."/>
            <person name="Reinhardt R."/>
            <person name="Rollins J.A."/>
            <person name="Rounsley S."/>
            <person name="Schardl C.L."/>
            <person name="Schwartz D.C."/>
            <person name="Shenoy N."/>
            <person name="Shirasu K."/>
            <person name="Sikhakolli U.R."/>
            <person name="Stueber K."/>
            <person name="Sukno S.A."/>
            <person name="Sweigard J.A."/>
            <person name="Takano Y."/>
            <person name="Takahara H."/>
            <person name="Trail F."/>
            <person name="van der Does H.C."/>
            <person name="Voll L.M."/>
            <person name="Will I."/>
            <person name="Young S."/>
            <person name="Zeng Q."/>
            <person name="Zhang J."/>
            <person name="Zhou S."/>
            <person name="Dickman M.B."/>
            <person name="Schulze-Lefert P."/>
            <person name="Ver Loren van Themaat E."/>
            <person name="Ma L.-J."/>
            <person name="Vaillancourt L.J."/>
        </authorList>
    </citation>
    <scope>NUCLEOTIDE SEQUENCE [LARGE SCALE GENOMIC DNA]</scope>
    <source>
        <strain evidence="3">IMI 349063</strain>
    </source>
</reference>
<evidence type="ECO:0000256" key="1">
    <source>
        <dbReference type="SAM" id="MobiDB-lite"/>
    </source>
</evidence>
<dbReference type="AlphaFoldDB" id="H1V7C6"/>
<organism evidence="2 3">
    <name type="scientific">Colletotrichum higginsianum (strain IMI 349063)</name>
    <name type="common">Crucifer anthracnose fungus</name>
    <dbReference type="NCBI Taxonomy" id="759273"/>
    <lineage>
        <taxon>Eukaryota</taxon>
        <taxon>Fungi</taxon>
        <taxon>Dikarya</taxon>
        <taxon>Ascomycota</taxon>
        <taxon>Pezizomycotina</taxon>
        <taxon>Sordariomycetes</taxon>
        <taxon>Hypocreomycetidae</taxon>
        <taxon>Glomerellales</taxon>
        <taxon>Glomerellaceae</taxon>
        <taxon>Colletotrichum</taxon>
        <taxon>Colletotrichum destructivum species complex</taxon>
    </lineage>
</organism>
<dbReference type="HOGENOM" id="CLU_595810_0_0_1"/>
<dbReference type="VEuPathDB" id="FungiDB:CH63R_06326"/>
<dbReference type="eggNOG" id="ENOG502RR53">
    <property type="taxonomic scope" value="Eukaryota"/>
</dbReference>
<evidence type="ECO:0000313" key="2">
    <source>
        <dbReference type="EMBL" id="CCF36128.1"/>
    </source>
</evidence>
<proteinExistence type="predicted"/>
<dbReference type="EMBL" id="CACQ02001846">
    <property type="protein sequence ID" value="CCF36128.1"/>
    <property type="molecule type" value="Genomic_DNA"/>
</dbReference>
<sequence>MSQPQNPSVDGAHSQGGTDNGSSSYSAQAEAQKRRRSGQVAGRPVIPNRRRTQNMVQHRDTNSGNGLGTSLDRLQDLRIRDGYGDAEALPQAQSSRKSYMAASDSDVTDGSAAVGAQDIEMEGKQTDSPMGPTGPAMGSSAPQNSSPDMMQAGPSGDPTQNPMVTAASSGQTRLVRAQLHTDKHRRASVVNVPSPLKQVTSGSPPTVESSLENVGPPPSSTLERVPGTNSTISVDQEQDQLGEAAASVAPLLSPRRPGPPIPRHQISSLIQDDPFVTSQPGPQTLNANPVANSQPVSKAEKVAGQLANARAAPIAYKEQTEYGEITRDILSKKDIRNIESSNTGKAMWGKNGEFKGFEDAFKPGAKDVFMGARLGEGNDDVLLEKVSPALPSAFKPGGKDAFMGARLGEGNDDVLLEEEAPPFTTKSGPTPYWMKEANETLGIPNEGDLFEYCDLDFSD</sequence>
<feature type="region of interest" description="Disordered" evidence="1">
    <location>
        <begin position="1"/>
        <end position="73"/>
    </location>
</feature>